<evidence type="ECO:0000259" key="2">
    <source>
        <dbReference type="Pfam" id="PF13521"/>
    </source>
</evidence>
<evidence type="ECO:0000313" key="4">
    <source>
        <dbReference type="Proteomes" id="UP000500953"/>
    </source>
</evidence>
<dbReference type="InterPro" id="IPR027417">
    <property type="entry name" value="P-loop_NTPase"/>
</dbReference>
<feature type="domain" description="NadR/Ttd14 AAA" evidence="2">
    <location>
        <begin position="88"/>
        <end position="256"/>
    </location>
</feature>
<dbReference type="SUPFAM" id="SSF52540">
    <property type="entry name" value="P-loop containing nucleoside triphosphate hydrolases"/>
    <property type="match status" value="1"/>
</dbReference>
<protein>
    <submittedName>
        <fullName evidence="3">AAA family ATPase</fullName>
    </submittedName>
</protein>
<dbReference type="Pfam" id="PF13521">
    <property type="entry name" value="AAA_28"/>
    <property type="match status" value="1"/>
</dbReference>
<accession>A0A6G9Z2P8</accession>
<dbReference type="AlphaFoldDB" id="A0A6G9Z2P8"/>
<dbReference type="InterPro" id="IPR038727">
    <property type="entry name" value="NadR/Ttd14_AAA_dom"/>
</dbReference>
<evidence type="ECO:0000313" key="3">
    <source>
        <dbReference type="EMBL" id="QIS19283.1"/>
    </source>
</evidence>
<dbReference type="Proteomes" id="UP000500953">
    <property type="component" value="Chromosome"/>
</dbReference>
<dbReference type="Gene3D" id="3.40.50.300">
    <property type="entry name" value="P-loop containing nucleotide triphosphate hydrolases"/>
    <property type="match status" value="1"/>
</dbReference>
<gene>
    <name evidence="3" type="ORF">F6W96_14320</name>
</gene>
<feature type="region of interest" description="Disordered" evidence="1">
    <location>
        <begin position="262"/>
        <end position="286"/>
    </location>
</feature>
<sequence length="286" mass="31503">MRLAGAELVCAGQADRARAAGHRCGIRTGLSPCRIRHVGGLATVVRADHRCGPGLARFGRGRRFVGILADAGTRRWSVVNAIEQPVTIAVVGTHSTGKSTFLARLAHELRRCGLQVATVADLGEQAQRMGLPILWNHTWVSTLWIITRGISNELQAWPHGDVVLVDRAVPDALGYYRAALEYRGETADPDSWAYLEMLTRAHSDCYNLIFRTQLDPQIPLGTNKIRDGNRRFRALADHHVEAMLRELALPWLPLPADGHDTAVARRPSASCDPTCRDSQHPGTRPR</sequence>
<name>A0A6G9Z2P8_9NOCA</name>
<proteinExistence type="predicted"/>
<reference evidence="3 4" key="1">
    <citation type="journal article" date="2019" name="ACS Chem. Biol.">
        <title>Identification and Mobilization of a Cryptic Antibiotic Biosynthesis Gene Locus from a Human-Pathogenic Nocardia Isolate.</title>
        <authorList>
            <person name="Herisse M."/>
            <person name="Ishida K."/>
            <person name="Porter J.L."/>
            <person name="Howden B."/>
            <person name="Hertweck C."/>
            <person name="Stinear T.P."/>
            <person name="Pidot S.J."/>
        </authorList>
    </citation>
    <scope>NUCLEOTIDE SEQUENCE [LARGE SCALE GENOMIC DNA]</scope>
    <source>
        <strain evidence="3 4">AUSMDU00012715</strain>
    </source>
</reference>
<evidence type="ECO:0000256" key="1">
    <source>
        <dbReference type="SAM" id="MobiDB-lite"/>
    </source>
</evidence>
<dbReference type="EMBL" id="CP046173">
    <property type="protein sequence ID" value="QIS19283.1"/>
    <property type="molecule type" value="Genomic_DNA"/>
</dbReference>
<organism evidence="3 4">
    <name type="scientific">Nocardia terpenica</name>
    <dbReference type="NCBI Taxonomy" id="455432"/>
    <lineage>
        <taxon>Bacteria</taxon>
        <taxon>Bacillati</taxon>
        <taxon>Actinomycetota</taxon>
        <taxon>Actinomycetes</taxon>
        <taxon>Mycobacteriales</taxon>
        <taxon>Nocardiaceae</taxon>
        <taxon>Nocardia</taxon>
    </lineage>
</organism>